<reference evidence="5 6" key="1">
    <citation type="submission" date="2020-10" db="EMBL/GenBank/DDBJ databases">
        <title>The genome sequence of Chitinilyticum litopenaei 4Y14.</title>
        <authorList>
            <person name="Liu Y."/>
        </authorList>
    </citation>
    <scope>NUCLEOTIDE SEQUENCE [LARGE SCALE GENOMIC DNA]</scope>
    <source>
        <strain evidence="5 6">4Y14</strain>
    </source>
</reference>
<dbReference type="Pfam" id="PF00106">
    <property type="entry name" value="adh_short"/>
    <property type="match status" value="1"/>
</dbReference>
<dbReference type="FunFam" id="3.40.50.720:FF:000047">
    <property type="entry name" value="NADP-dependent L-serine/L-allo-threonine dehydrogenase"/>
    <property type="match status" value="1"/>
</dbReference>
<proteinExistence type="inferred from homology"/>
<comment type="caution">
    <text evidence="5">The sequence shown here is derived from an EMBL/GenBank/DDBJ whole genome shotgun (WGS) entry which is preliminary data.</text>
</comment>
<evidence type="ECO:0000313" key="6">
    <source>
        <dbReference type="Proteomes" id="UP000604481"/>
    </source>
</evidence>
<dbReference type="Proteomes" id="UP000604481">
    <property type="component" value="Unassembled WGS sequence"/>
</dbReference>
<accession>A0A8J7FZW5</accession>
<dbReference type="PROSITE" id="PS00061">
    <property type="entry name" value="ADH_SHORT"/>
    <property type="match status" value="1"/>
</dbReference>
<evidence type="ECO:0000256" key="2">
    <source>
        <dbReference type="ARBA" id="ARBA00023002"/>
    </source>
</evidence>
<organism evidence="5 6">
    <name type="scientific">Chitinilyticum piscinae</name>
    <dbReference type="NCBI Taxonomy" id="2866724"/>
    <lineage>
        <taxon>Bacteria</taxon>
        <taxon>Pseudomonadati</taxon>
        <taxon>Pseudomonadota</taxon>
        <taxon>Betaproteobacteria</taxon>
        <taxon>Neisseriales</taxon>
        <taxon>Chitinibacteraceae</taxon>
        <taxon>Chitinilyticum</taxon>
    </lineage>
</organism>
<dbReference type="Gene3D" id="3.40.50.720">
    <property type="entry name" value="NAD(P)-binding Rossmann-like Domain"/>
    <property type="match status" value="1"/>
</dbReference>
<evidence type="ECO:0000256" key="1">
    <source>
        <dbReference type="ARBA" id="ARBA00006484"/>
    </source>
</evidence>
<dbReference type="InterPro" id="IPR057326">
    <property type="entry name" value="KR_dom"/>
</dbReference>
<comment type="similarity">
    <text evidence="1 3">Belongs to the short-chain dehydrogenases/reductases (SDR) family.</text>
</comment>
<dbReference type="AlphaFoldDB" id="A0A8J7FZW5"/>
<evidence type="ECO:0000256" key="3">
    <source>
        <dbReference type="RuleBase" id="RU000363"/>
    </source>
</evidence>
<dbReference type="InterPro" id="IPR002347">
    <property type="entry name" value="SDR_fam"/>
</dbReference>
<evidence type="ECO:0000313" key="5">
    <source>
        <dbReference type="EMBL" id="MBE9608783.1"/>
    </source>
</evidence>
<sequence length="240" mass="25242">MSKGLIVITGASSGIGAATARLLSSHGHPLLLLARRIERLQALALPATLCRAVDVTDAGALDAAISEAETQFGPVDAIVNNAGVMLLGEMSKQYPAEWQRMLDVNITGVLNGIHAVLAGMVARRHGTIINISSIAGRKTFPNHVAYCGTKFAVHAISENLREEVSASNVRVITIAPGAVETELLGHTTDAAIKSGYEDWKQEMGGVLAADDVASAIHYAYSAPQNVCIREIVLAATRQPA</sequence>
<dbReference type="EMBL" id="JADFUA010000002">
    <property type="protein sequence ID" value="MBE9608783.1"/>
    <property type="molecule type" value="Genomic_DNA"/>
</dbReference>
<dbReference type="PRINTS" id="PR00081">
    <property type="entry name" value="GDHRDH"/>
</dbReference>
<dbReference type="SMART" id="SM00822">
    <property type="entry name" value="PKS_KR"/>
    <property type="match status" value="1"/>
</dbReference>
<dbReference type="RefSeq" id="WP_194115307.1">
    <property type="nucleotide sequence ID" value="NZ_JADFUA010000002.1"/>
</dbReference>
<dbReference type="InterPro" id="IPR020904">
    <property type="entry name" value="Sc_DH/Rdtase_CS"/>
</dbReference>
<dbReference type="InterPro" id="IPR036291">
    <property type="entry name" value="NAD(P)-bd_dom_sf"/>
</dbReference>
<keyword evidence="2" id="KW-0560">Oxidoreductase</keyword>
<dbReference type="SUPFAM" id="SSF51735">
    <property type="entry name" value="NAD(P)-binding Rossmann-fold domains"/>
    <property type="match status" value="1"/>
</dbReference>
<protein>
    <submittedName>
        <fullName evidence="5">SDR family oxidoreductase</fullName>
    </submittedName>
</protein>
<dbReference type="PRINTS" id="PR00080">
    <property type="entry name" value="SDRFAMILY"/>
</dbReference>
<feature type="domain" description="Ketoreductase" evidence="4">
    <location>
        <begin position="4"/>
        <end position="187"/>
    </location>
</feature>
<dbReference type="PANTHER" id="PTHR43115:SF4">
    <property type="entry name" value="DEHYDROGENASE_REDUCTASE SDR FAMILY MEMBER 11"/>
    <property type="match status" value="1"/>
</dbReference>
<gene>
    <name evidence="5" type="ORF">INR99_05410</name>
</gene>
<evidence type="ECO:0000259" key="4">
    <source>
        <dbReference type="SMART" id="SM00822"/>
    </source>
</evidence>
<dbReference type="GO" id="GO:0016616">
    <property type="term" value="F:oxidoreductase activity, acting on the CH-OH group of donors, NAD or NADP as acceptor"/>
    <property type="evidence" value="ECO:0007669"/>
    <property type="project" value="UniProtKB-ARBA"/>
</dbReference>
<dbReference type="PANTHER" id="PTHR43115">
    <property type="entry name" value="DEHYDROGENASE/REDUCTASE SDR FAMILY MEMBER 11"/>
    <property type="match status" value="1"/>
</dbReference>
<name>A0A8J7FZW5_9NEIS</name>
<keyword evidence="6" id="KW-1185">Reference proteome</keyword>